<dbReference type="GO" id="GO:0010027">
    <property type="term" value="P:thylakoid membrane organization"/>
    <property type="evidence" value="ECO:0007669"/>
    <property type="project" value="TreeGrafter"/>
</dbReference>
<dbReference type="GO" id="GO:0009535">
    <property type="term" value="C:chloroplast thylakoid membrane"/>
    <property type="evidence" value="ECO:0007669"/>
    <property type="project" value="TreeGrafter"/>
</dbReference>
<evidence type="ECO:0000256" key="8">
    <source>
        <dbReference type="SAM" id="Phobius"/>
    </source>
</evidence>
<evidence type="ECO:0000313" key="11">
    <source>
        <dbReference type="Proteomes" id="UP001465755"/>
    </source>
</evidence>
<protein>
    <recommendedName>
        <fullName evidence="9">Membrane insertase YidC/Oxa/ALB C-terminal domain-containing protein</fullName>
    </recommendedName>
</protein>
<feature type="transmembrane region" description="Helical" evidence="8">
    <location>
        <begin position="272"/>
        <end position="298"/>
    </location>
</feature>
<comment type="similarity">
    <text evidence="6">Belongs to the OXA1/ALB3/YidC family.</text>
</comment>
<reference evidence="10 11" key="1">
    <citation type="journal article" date="2024" name="Nat. Commun.">
        <title>Phylogenomics reveals the evolutionary origins of lichenization in chlorophyte algae.</title>
        <authorList>
            <person name="Puginier C."/>
            <person name="Libourel C."/>
            <person name="Otte J."/>
            <person name="Skaloud P."/>
            <person name="Haon M."/>
            <person name="Grisel S."/>
            <person name="Petersen M."/>
            <person name="Berrin J.G."/>
            <person name="Delaux P.M."/>
            <person name="Dal Grande F."/>
            <person name="Keller J."/>
        </authorList>
    </citation>
    <scope>NUCLEOTIDE SEQUENCE [LARGE SCALE GENOMIC DNA]</scope>
    <source>
        <strain evidence="10 11">SAG 2036</strain>
    </source>
</reference>
<dbReference type="NCBIfam" id="TIGR03592">
    <property type="entry name" value="yidC_oxa1_cterm"/>
    <property type="match status" value="1"/>
</dbReference>
<evidence type="ECO:0000256" key="1">
    <source>
        <dbReference type="ARBA" id="ARBA00004141"/>
    </source>
</evidence>
<feature type="compositionally biased region" description="Low complexity" evidence="7">
    <location>
        <begin position="354"/>
        <end position="372"/>
    </location>
</feature>
<evidence type="ECO:0000256" key="3">
    <source>
        <dbReference type="ARBA" id="ARBA00022692"/>
    </source>
</evidence>
<keyword evidence="11" id="KW-1185">Reference proteome</keyword>
<comment type="subcellular location">
    <subcellularLocation>
        <location evidence="1 6">Membrane</location>
        <topology evidence="1 6">Multi-pass membrane protein</topology>
    </subcellularLocation>
</comment>
<evidence type="ECO:0000256" key="5">
    <source>
        <dbReference type="ARBA" id="ARBA00023136"/>
    </source>
</evidence>
<comment type="caution">
    <text evidence="10">The sequence shown here is derived from an EMBL/GenBank/DDBJ whole genome shotgun (WGS) entry which is preliminary data.</text>
</comment>
<dbReference type="PANTHER" id="PTHR12428">
    <property type="entry name" value="OXA1"/>
    <property type="match status" value="1"/>
</dbReference>
<organism evidence="10 11">
    <name type="scientific">Symbiochloris irregularis</name>
    <dbReference type="NCBI Taxonomy" id="706552"/>
    <lineage>
        <taxon>Eukaryota</taxon>
        <taxon>Viridiplantae</taxon>
        <taxon>Chlorophyta</taxon>
        <taxon>core chlorophytes</taxon>
        <taxon>Trebouxiophyceae</taxon>
        <taxon>Trebouxiales</taxon>
        <taxon>Trebouxiaceae</taxon>
        <taxon>Symbiochloris</taxon>
    </lineage>
</organism>
<dbReference type="AlphaFoldDB" id="A0AAW1NQ49"/>
<dbReference type="EMBL" id="JALJOQ010000135">
    <property type="protein sequence ID" value="KAK9794670.1"/>
    <property type="molecule type" value="Genomic_DNA"/>
</dbReference>
<evidence type="ECO:0000256" key="6">
    <source>
        <dbReference type="RuleBase" id="RU003945"/>
    </source>
</evidence>
<evidence type="ECO:0000259" key="9">
    <source>
        <dbReference type="Pfam" id="PF02096"/>
    </source>
</evidence>
<gene>
    <name evidence="10" type="ORF">WJX73_005005</name>
</gene>
<dbReference type="PANTHER" id="PTHR12428:SF14">
    <property type="entry name" value="ALBINO3-LIKE PROTEIN 1, CHLOROPLASTIC"/>
    <property type="match status" value="1"/>
</dbReference>
<sequence>MQWPQGALSTGCRCQRAGVSGVSALHQSVSAQGSRLWPHHRHCTSHLLPPTGCRRAQRNSRDWLTPIADGLEWVLQGIKAGLDKGRVPYSYGWSIVALTVFTKVLTFPFTKLQVESAMSVQNLKPTIDEIKRLYGDDKQKVQRETSELYKKSGVNPAAGCLPTIATIPIFWGLFRTLSNVTNEGLLSEGFYWIPSLAGPASLADRSQGTGTAWLYPLVDGVPPLGWDLASRYLVLPVLLVLLQYLSSALISPPPDPNQEEGQKKVQVALNTGLPLMVGWFSISLPSGLGLYYFANIVLTSAIQIWMRKLGGAKGFEWQQEVGINQSRRTGEVAVLDSPFSSSCMRTIAENAATEAASAPAESSPAAAAESPAPAAPIPSLEQAEAQVMAATTAEGSEAEEAVPDPGPRRCKRTRKAAASDDNDAVLSSTDVPANEMPQAA</sequence>
<dbReference type="GO" id="GO:0032977">
    <property type="term" value="F:membrane insertase activity"/>
    <property type="evidence" value="ECO:0007669"/>
    <property type="project" value="InterPro"/>
</dbReference>
<dbReference type="Pfam" id="PF02096">
    <property type="entry name" value="60KD_IMP"/>
    <property type="match status" value="1"/>
</dbReference>
<proteinExistence type="inferred from homology"/>
<evidence type="ECO:0000256" key="7">
    <source>
        <dbReference type="SAM" id="MobiDB-lite"/>
    </source>
</evidence>
<feature type="region of interest" description="Disordered" evidence="7">
    <location>
        <begin position="354"/>
        <end position="440"/>
    </location>
</feature>
<keyword evidence="5 8" id="KW-0472">Membrane</keyword>
<keyword evidence="4 8" id="KW-1133">Transmembrane helix</keyword>
<dbReference type="GO" id="GO:0072598">
    <property type="term" value="P:protein localization to chloroplast"/>
    <property type="evidence" value="ECO:0007669"/>
    <property type="project" value="TreeGrafter"/>
</dbReference>
<dbReference type="Proteomes" id="UP001465755">
    <property type="component" value="Unassembled WGS sequence"/>
</dbReference>
<evidence type="ECO:0000313" key="10">
    <source>
        <dbReference type="EMBL" id="KAK9794670.1"/>
    </source>
</evidence>
<keyword evidence="3 6" id="KW-0812">Transmembrane</keyword>
<dbReference type="InterPro" id="IPR028055">
    <property type="entry name" value="YidC/Oxa/ALB_C"/>
</dbReference>
<dbReference type="InterPro" id="IPR047196">
    <property type="entry name" value="YidC_ALB_C"/>
</dbReference>
<evidence type="ECO:0000256" key="4">
    <source>
        <dbReference type="ARBA" id="ARBA00022989"/>
    </source>
</evidence>
<accession>A0AAW1NQ49</accession>
<dbReference type="GO" id="GO:0051205">
    <property type="term" value="P:protein insertion into membrane"/>
    <property type="evidence" value="ECO:0007669"/>
    <property type="project" value="TreeGrafter"/>
</dbReference>
<name>A0AAW1NQ49_9CHLO</name>
<evidence type="ECO:0000256" key="2">
    <source>
        <dbReference type="ARBA" id="ARBA00010583"/>
    </source>
</evidence>
<feature type="domain" description="Membrane insertase YidC/Oxa/ALB C-terminal" evidence="9">
    <location>
        <begin position="91"/>
        <end position="308"/>
    </location>
</feature>
<dbReference type="CDD" id="cd20070">
    <property type="entry name" value="5TM_YidC_Alb3"/>
    <property type="match status" value="1"/>
</dbReference>
<comment type="similarity">
    <text evidence="2">Belongs to the OXA1/ALB3/YidC (TC 2.A.9.2) family.</text>
</comment>
<dbReference type="InterPro" id="IPR001708">
    <property type="entry name" value="YidC/ALB3/OXA1/COX18"/>
</dbReference>